<organism evidence="1 2">
    <name type="scientific">Flagellimonas aquimarina</name>
    <dbReference type="NCBI Taxonomy" id="2201895"/>
    <lineage>
        <taxon>Bacteria</taxon>
        <taxon>Pseudomonadati</taxon>
        <taxon>Bacteroidota</taxon>
        <taxon>Flavobacteriia</taxon>
        <taxon>Flavobacteriales</taxon>
        <taxon>Flavobacteriaceae</taxon>
        <taxon>Flagellimonas</taxon>
    </lineage>
</organism>
<dbReference type="AlphaFoldDB" id="A0A316KXE5"/>
<dbReference type="PROSITE" id="PS51257">
    <property type="entry name" value="PROKAR_LIPOPROTEIN"/>
    <property type="match status" value="1"/>
</dbReference>
<dbReference type="OrthoDB" id="9813892at2"/>
<keyword evidence="2" id="KW-1185">Reference proteome</keyword>
<reference evidence="1 2" key="1">
    <citation type="submission" date="2018-05" db="EMBL/GenBank/DDBJ databases">
        <title>Complete genome sequence of Flagellimonas aquimarina ECD12 isolated from seaweed Ecklonia cava.</title>
        <authorList>
            <person name="Choi S."/>
            <person name="Seong C."/>
        </authorList>
    </citation>
    <scope>NUCLEOTIDE SEQUENCE [LARGE SCALE GENOMIC DNA]</scope>
    <source>
        <strain evidence="1 2">ECD12</strain>
    </source>
</reference>
<dbReference type="PANTHER" id="PTHR47199:SF2">
    <property type="entry name" value="PHOTOSYSTEM II STABILITY_ASSEMBLY FACTOR HCF136, CHLOROPLASTIC"/>
    <property type="match status" value="1"/>
</dbReference>
<dbReference type="PANTHER" id="PTHR47199">
    <property type="entry name" value="PHOTOSYSTEM II STABILITY/ASSEMBLY FACTOR HCF136, CHLOROPLASTIC"/>
    <property type="match status" value="1"/>
</dbReference>
<accession>A0A316KXE5</accession>
<sequence length="343" mass="37775">MKYHVLLIIVLLAVGCSTKEKNKNFSKVEIETIFTDSVSIRAIEFLDKQTLAFAGSNGIYGSVDTRTNKVRANIQKFDTIIPEFRAIAHTKNDFFMLSVASPALLYKTGDEGHMKLVYKEEGEGVFYDAMKFWNDLEGIAIGDNMEGCLSIIITRNGGTNWAKLSCNMLPKAEEGEGAFAASNTNIEIMGDKAWVASTAGTVYFSADKGNSWEVQQTPILSKEPTKGIYSIDFYDENLGFGIGGDYLKPAANSKNKIITADGGKTWKLIADEQKPGYKSCIQFVPNTNGKSMIAVGFTGISYSNNQGETWKELSKEGFYTIRFLNDSIAYAAGKNKISRLGFK</sequence>
<dbReference type="Gene3D" id="2.130.10.10">
    <property type="entry name" value="YVTN repeat-like/Quinoprotein amine dehydrogenase"/>
    <property type="match status" value="1"/>
</dbReference>
<dbReference type="InterPro" id="IPR015943">
    <property type="entry name" value="WD40/YVTN_repeat-like_dom_sf"/>
</dbReference>
<proteinExistence type="predicted"/>
<dbReference type="RefSeq" id="WP_109662499.1">
    <property type="nucleotide sequence ID" value="NZ_QGEG01000002.1"/>
</dbReference>
<evidence type="ECO:0000313" key="1">
    <source>
        <dbReference type="EMBL" id="PWL38504.1"/>
    </source>
</evidence>
<gene>
    <name evidence="1" type="ORF">DKG77_09585</name>
</gene>
<dbReference type="SUPFAM" id="SSF110296">
    <property type="entry name" value="Oligoxyloglucan reducing end-specific cellobiohydrolase"/>
    <property type="match status" value="1"/>
</dbReference>
<dbReference type="EMBL" id="QGEG01000002">
    <property type="protein sequence ID" value="PWL38504.1"/>
    <property type="molecule type" value="Genomic_DNA"/>
</dbReference>
<dbReference type="Proteomes" id="UP000245762">
    <property type="component" value="Unassembled WGS sequence"/>
</dbReference>
<comment type="caution">
    <text evidence="1">The sequence shown here is derived from an EMBL/GenBank/DDBJ whole genome shotgun (WGS) entry which is preliminary data.</text>
</comment>
<name>A0A316KXE5_9FLAO</name>
<evidence type="ECO:0000313" key="2">
    <source>
        <dbReference type="Proteomes" id="UP000245762"/>
    </source>
</evidence>
<protein>
    <submittedName>
        <fullName evidence="1">Oxidoreductase</fullName>
    </submittedName>
</protein>